<dbReference type="Gene3D" id="3.20.20.70">
    <property type="entry name" value="Aldolase class I"/>
    <property type="match status" value="1"/>
</dbReference>
<dbReference type="GO" id="GO:0070040">
    <property type="term" value="F:rRNA (adenine(2503)-C2-)-methyltransferase activity"/>
    <property type="evidence" value="ECO:0007669"/>
    <property type="project" value="UniProtKB-UniRule"/>
</dbReference>
<comment type="similarity">
    <text evidence="2 14">Belongs to the radical SAM superfamily. RlmN family.</text>
</comment>
<comment type="subcellular location">
    <subcellularLocation>
        <location evidence="1 14">Cytoplasm</location>
    </subcellularLocation>
</comment>
<keyword evidence="12 14" id="KW-0411">Iron-sulfur</keyword>
<evidence type="ECO:0000256" key="2">
    <source>
        <dbReference type="ARBA" id="ARBA00007544"/>
    </source>
</evidence>
<comment type="catalytic activity">
    <reaction evidence="14">
        <text>adenosine(37) in tRNA + 2 reduced [2Fe-2S]-[ferredoxin] + 2 S-adenosyl-L-methionine = 2-methyladenosine(37) in tRNA + 5'-deoxyadenosine + L-methionine + 2 oxidized [2Fe-2S]-[ferredoxin] + S-adenosyl-L-homocysteine</text>
        <dbReference type="Rhea" id="RHEA:43332"/>
        <dbReference type="Rhea" id="RHEA-COMP:10000"/>
        <dbReference type="Rhea" id="RHEA-COMP:10001"/>
        <dbReference type="Rhea" id="RHEA-COMP:10162"/>
        <dbReference type="Rhea" id="RHEA-COMP:10485"/>
        <dbReference type="ChEBI" id="CHEBI:17319"/>
        <dbReference type="ChEBI" id="CHEBI:33737"/>
        <dbReference type="ChEBI" id="CHEBI:33738"/>
        <dbReference type="ChEBI" id="CHEBI:57844"/>
        <dbReference type="ChEBI" id="CHEBI:57856"/>
        <dbReference type="ChEBI" id="CHEBI:59789"/>
        <dbReference type="ChEBI" id="CHEBI:74411"/>
        <dbReference type="ChEBI" id="CHEBI:74497"/>
        <dbReference type="EC" id="2.1.1.192"/>
    </reaction>
</comment>
<gene>
    <name evidence="14" type="primary">rlmN</name>
    <name evidence="16" type="ORF">SAMN05660349_02897</name>
</gene>
<dbReference type="NCBIfam" id="TIGR00048">
    <property type="entry name" value="rRNA_mod_RlmN"/>
    <property type="match status" value="1"/>
</dbReference>
<dbReference type="PIRSF" id="PIRSF006004">
    <property type="entry name" value="CHP00048"/>
    <property type="match status" value="1"/>
</dbReference>
<reference evidence="17" key="1">
    <citation type="submission" date="2017-02" db="EMBL/GenBank/DDBJ databases">
        <authorList>
            <person name="Varghese N."/>
            <person name="Submissions S."/>
        </authorList>
    </citation>
    <scope>NUCLEOTIDE SEQUENCE [LARGE SCALE GENOMIC DNA]</scope>
    <source>
        <strain evidence="17">DSM 24967</strain>
    </source>
</reference>
<dbReference type="Pfam" id="PF21016">
    <property type="entry name" value="RlmN_N"/>
    <property type="match status" value="1"/>
</dbReference>
<evidence type="ECO:0000256" key="4">
    <source>
        <dbReference type="ARBA" id="ARBA00022490"/>
    </source>
</evidence>
<evidence type="ECO:0000313" key="17">
    <source>
        <dbReference type="Proteomes" id="UP000190852"/>
    </source>
</evidence>
<comment type="function">
    <text evidence="14">Specifically methylates position 2 of adenine 2503 in 23S rRNA and position 2 of adenine 37 in tRNAs.</text>
</comment>
<comment type="miscellaneous">
    <text evidence="14">Reaction proceeds by a ping-pong mechanism involving intermediate methylation of a conserved cysteine residue.</text>
</comment>
<dbReference type="FunFam" id="3.20.20.70:FF:000014">
    <property type="entry name" value="Probable dual-specificity RNA methyltransferase RlmN"/>
    <property type="match status" value="1"/>
</dbReference>
<dbReference type="GO" id="GO:0000049">
    <property type="term" value="F:tRNA binding"/>
    <property type="evidence" value="ECO:0007669"/>
    <property type="project" value="UniProtKB-UniRule"/>
</dbReference>
<accession>A0A1T5ECA9</accession>
<dbReference type="SFLD" id="SFLDF00275">
    <property type="entry name" value="adenosine_C2_methyltransferase"/>
    <property type="match status" value="1"/>
</dbReference>
<dbReference type="PANTHER" id="PTHR30544">
    <property type="entry name" value="23S RRNA METHYLTRANSFERASE"/>
    <property type="match status" value="1"/>
</dbReference>
<evidence type="ECO:0000256" key="11">
    <source>
        <dbReference type="ARBA" id="ARBA00023004"/>
    </source>
</evidence>
<keyword evidence="10 14" id="KW-0479">Metal-binding</keyword>
<evidence type="ECO:0000259" key="15">
    <source>
        <dbReference type="PROSITE" id="PS51918"/>
    </source>
</evidence>
<protein>
    <recommendedName>
        <fullName evidence="14">Probable dual-specificity RNA methyltransferase RlmN</fullName>
        <ecNumber evidence="14">2.1.1.192</ecNumber>
    </recommendedName>
    <alternativeName>
        <fullName evidence="14">23S rRNA (adenine(2503)-C(2))-methyltransferase</fullName>
    </alternativeName>
    <alternativeName>
        <fullName evidence="14">23S rRNA m2A2503 methyltransferase</fullName>
    </alternativeName>
    <alternativeName>
        <fullName evidence="14">Ribosomal RNA large subunit methyltransferase N</fullName>
    </alternativeName>
    <alternativeName>
        <fullName evidence="14">tRNA (adenine(37)-C(2))-methyltransferase</fullName>
    </alternativeName>
    <alternativeName>
        <fullName evidence="14">tRNA m2A37 methyltransferase</fullName>
    </alternativeName>
</protein>
<evidence type="ECO:0000256" key="13">
    <source>
        <dbReference type="ARBA" id="ARBA00023157"/>
    </source>
</evidence>
<keyword evidence="17" id="KW-1185">Reference proteome</keyword>
<dbReference type="Proteomes" id="UP000190852">
    <property type="component" value="Unassembled WGS sequence"/>
</dbReference>
<dbReference type="InterPro" id="IPR040072">
    <property type="entry name" value="Methyltransferase_A"/>
</dbReference>
<dbReference type="GO" id="GO:0030488">
    <property type="term" value="P:tRNA methylation"/>
    <property type="evidence" value="ECO:0007669"/>
    <property type="project" value="UniProtKB-UniRule"/>
</dbReference>
<dbReference type="PANTHER" id="PTHR30544:SF5">
    <property type="entry name" value="RADICAL SAM CORE DOMAIN-CONTAINING PROTEIN"/>
    <property type="match status" value="1"/>
</dbReference>
<dbReference type="InterPro" id="IPR004383">
    <property type="entry name" value="rRNA_lsu_MTrfase_RlmN/Cfr"/>
</dbReference>
<feature type="domain" description="Radical SAM core" evidence="15">
    <location>
        <begin position="123"/>
        <end position="350"/>
    </location>
</feature>
<evidence type="ECO:0000256" key="9">
    <source>
        <dbReference type="ARBA" id="ARBA00022694"/>
    </source>
</evidence>
<dbReference type="PROSITE" id="PS51918">
    <property type="entry name" value="RADICAL_SAM"/>
    <property type="match status" value="1"/>
</dbReference>
<dbReference type="InterPro" id="IPR027492">
    <property type="entry name" value="RNA_MTrfase_RlmN"/>
</dbReference>
<dbReference type="GO" id="GO:0051539">
    <property type="term" value="F:4 iron, 4 sulfur cluster binding"/>
    <property type="evidence" value="ECO:0007669"/>
    <property type="project" value="UniProtKB-UniRule"/>
</dbReference>
<name>A0A1T5ECA9_9BACT</name>
<organism evidence="16 17">
    <name type="scientific">Parabacteroides chartae</name>
    <dbReference type="NCBI Taxonomy" id="1037355"/>
    <lineage>
        <taxon>Bacteria</taxon>
        <taxon>Pseudomonadati</taxon>
        <taxon>Bacteroidota</taxon>
        <taxon>Bacteroidia</taxon>
        <taxon>Bacteroidales</taxon>
        <taxon>Tannerellaceae</taxon>
        <taxon>Parabacteroides</taxon>
    </lineage>
</organism>
<dbReference type="EMBL" id="FUYQ01000025">
    <property type="protein sequence ID" value="SKB81440.1"/>
    <property type="molecule type" value="Genomic_DNA"/>
</dbReference>
<feature type="binding site" evidence="14">
    <location>
        <begin position="236"/>
        <end position="238"/>
    </location>
    <ligand>
        <name>S-adenosyl-L-methionine</name>
        <dbReference type="ChEBI" id="CHEBI:59789"/>
    </ligand>
</feature>
<feature type="binding site" evidence="14">
    <location>
        <position position="141"/>
    </location>
    <ligand>
        <name>[4Fe-4S] cluster</name>
        <dbReference type="ChEBI" id="CHEBI:49883"/>
        <note>4Fe-4S-S-AdoMet</note>
    </ligand>
</feature>
<evidence type="ECO:0000256" key="14">
    <source>
        <dbReference type="HAMAP-Rule" id="MF_01849"/>
    </source>
</evidence>
<evidence type="ECO:0000256" key="12">
    <source>
        <dbReference type="ARBA" id="ARBA00023014"/>
    </source>
</evidence>
<dbReference type="GO" id="GO:0070475">
    <property type="term" value="P:rRNA base methylation"/>
    <property type="evidence" value="ECO:0007669"/>
    <property type="project" value="UniProtKB-UniRule"/>
</dbReference>
<keyword evidence="8 14" id="KW-0949">S-adenosyl-L-methionine</keyword>
<keyword evidence="3 14" id="KW-0004">4Fe-4S</keyword>
<feature type="binding site" evidence="14">
    <location>
        <position position="312"/>
    </location>
    <ligand>
        <name>S-adenosyl-L-methionine</name>
        <dbReference type="ChEBI" id="CHEBI:59789"/>
    </ligand>
</feature>
<keyword evidence="6 14" id="KW-0489">Methyltransferase</keyword>
<feature type="binding site" evidence="14">
    <location>
        <position position="137"/>
    </location>
    <ligand>
        <name>[4Fe-4S] cluster</name>
        <dbReference type="ChEBI" id="CHEBI:49883"/>
        <note>4Fe-4S-S-AdoMet</note>
    </ligand>
</feature>
<dbReference type="SUPFAM" id="SSF102114">
    <property type="entry name" value="Radical SAM enzymes"/>
    <property type="match status" value="1"/>
</dbReference>
<comment type="cofactor">
    <cofactor evidence="14">
        <name>[4Fe-4S] cluster</name>
        <dbReference type="ChEBI" id="CHEBI:49883"/>
    </cofactor>
    <text evidence="14">Binds 1 [4Fe-4S] cluster. The cluster is coordinated with 3 cysteines and an exchangeable S-adenosyl-L-methionine.</text>
</comment>
<feature type="binding site" evidence="14">
    <location>
        <position position="214"/>
    </location>
    <ligand>
        <name>S-adenosyl-L-methionine</name>
        <dbReference type="ChEBI" id="CHEBI:59789"/>
    </ligand>
</feature>
<evidence type="ECO:0000256" key="7">
    <source>
        <dbReference type="ARBA" id="ARBA00022679"/>
    </source>
</evidence>
<dbReference type="InterPro" id="IPR048641">
    <property type="entry name" value="RlmN_N"/>
</dbReference>
<dbReference type="GO" id="GO:0002935">
    <property type="term" value="F:tRNA (adenine(37)-C2)-methyltransferase activity"/>
    <property type="evidence" value="ECO:0007669"/>
    <property type="project" value="UniProtKB-UniRule"/>
</dbReference>
<dbReference type="GO" id="GO:0019843">
    <property type="term" value="F:rRNA binding"/>
    <property type="evidence" value="ECO:0007669"/>
    <property type="project" value="UniProtKB-UniRule"/>
</dbReference>
<dbReference type="GO" id="GO:0046872">
    <property type="term" value="F:metal ion binding"/>
    <property type="evidence" value="ECO:0007669"/>
    <property type="project" value="UniProtKB-KW"/>
</dbReference>
<comment type="caution">
    <text evidence="14">Lacks conserved residue(s) required for the propagation of feature annotation.</text>
</comment>
<dbReference type="EC" id="2.1.1.192" evidence="14"/>
<evidence type="ECO:0000256" key="6">
    <source>
        <dbReference type="ARBA" id="ARBA00022603"/>
    </source>
</evidence>
<feature type="active site" description="S-methylcysteine intermediate" evidence="14">
    <location>
        <position position="355"/>
    </location>
</feature>
<evidence type="ECO:0000313" key="16">
    <source>
        <dbReference type="EMBL" id="SKB81440.1"/>
    </source>
</evidence>
<keyword evidence="7 14" id="KW-0808">Transferase</keyword>
<feature type="active site" description="Proton acceptor" evidence="14">
    <location>
        <position position="117"/>
    </location>
</feature>
<evidence type="ECO:0000256" key="3">
    <source>
        <dbReference type="ARBA" id="ARBA00022485"/>
    </source>
</evidence>
<keyword evidence="13 14" id="KW-1015">Disulfide bond</keyword>
<dbReference type="CDD" id="cd01335">
    <property type="entry name" value="Radical_SAM"/>
    <property type="match status" value="1"/>
</dbReference>
<dbReference type="Pfam" id="PF04055">
    <property type="entry name" value="Radical_SAM"/>
    <property type="match status" value="1"/>
</dbReference>
<keyword evidence="9 14" id="KW-0819">tRNA processing</keyword>
<evidence type="ECO:0000256" key="8">
    <source>
        <dbReference type="ARBA" id="ARBA00022691"/>
    </source>
</evidence>
<keyword evidence="5 14" id="KW-0698">rRNA processing</keyword>
<keyword evidence="4 14" id="KW-0963">Cytoplasm</keyword>
<keyword evidence="11 14" id="KW-0408">Iron</keyword>
<feature type="binding site" evidence="14">
    <location>
        <begin position="182"/>
        <end position="183"/>
    </location>
    <ligand>
        <name>S-adenosyl-L-methionine</name>
        <dbReference type="ChEBI" id="CHEBI:59789"/>
    </ligand>
</feature>
<dbReference type="GO" id="GO:0005737">
    <property type="term" value="C:cytoplasm"/>
    <property type="evidence" value="ECO:0007669"/>
    <property type="project" value="UniProtKB-SubCell"/>
</dbReference>
<feature type="binding site" evidence="14">
    <location>
        <position position="144"/>
    </location>
    <ligand>
        <name>[4Fe-4S] cluster</name>
        <dbReference type="ChEBI" id="CHEBI:49883"/>
        <note>4Fe-4S-S-AdoMet</note>
    </ligand>
</feature>
<evidence type="ECO:0000256" key="5">
    <source>
        <dbReference type="ARBA" id="ARBA00022552"/>
    </source>
</evidence>
<evidence type="ECO:0000256" key="1">
    <source>
        <dbReference type="ARBA" id="ARBA00004496"/>
    </source>
</evidence>
<proteinExistence type="inferred from homology"/>
<dbReference type="Gene3D" id="1.10.150.530">
    <property type="match status" value="1"/>
</dbReference>
<dbReference type="InterPro" id="IPR007197">
    <property type="entry name" value="rSAM"/>
</dbReference>
<comment type="catalytic activity">
    <reaction evidence="14">
        <text>adenosine(2503) in 23S rRNA + 2 reduced [2Fe-2S]-[ferredoxin] + 2 S-adenosyl-L-methionine = 2-methyladenosine(2503) in 23S rRNA + 5'-deoxyadenosine + L-methionine + 2 oxidized [2Fe-2S]-[ferredoxin] + S-adenosyl-L-homocysteine</text>
        <dbReference type="Rhea" id="RHEA:42916"/>
        <dbReference type="Rhea" id="RHEA-COMP:10000"/>
        <dbReference type="Rhea" id="RHEA-COMP:10001"/>
        <dbReference type="Rhea" id="RHEA-COMP:10152"/>
        <dbReference type="Rhea" id="RHEA-COMP:10282"/>
        <dbReference type="ChEBI" id="CHEBI:17319"/>
        <dbReference type="ChEBI" id="CHEBI:33737"/>
        <dbReference type="ChEBI" id="CHEBI:33738"/>
        <dbReference type="ChEBI" id="CHEBI:57844"/>
        <dbReference type="ChEBI" id="CHEBI:57856"/>
        <dbReference type="ChEBI" id="CHEBI:59789"/>
        <dbReference type="ChEBI" id="CHEBI:74411"/>
        <dbReference type="ChEBI" id="CHEBI:74497"/>
        <dbReference type="EC" id="2.1.1.192"/>
    </reaction>
</comment>
<dbReference type="AlphaFoldDB" id="A0A1T5ECA9"/>
<sequence>MSFFDERHPLFFYLCGLKYIKKEDMEAKRRLLGMTLNELKEVASELNLPAYASKQIADWLYKKRIVSISEMTNLSAANRNALSEKYVVGMTSPSEFMKSVDGTIKYLFQVGVNAFVESVYIPEEDRATLCVSSQIGCKMNCSFCMTGRQGFNGNLTTSDIINQIQSIPEYEKLTNIVFMGMGEPLDNADELFKALEILTSSYGYGWSPKRITVSTIGVAKGLQRFLKESDCHLAYSLHSPFPDERLSIMPVEKAFPAKEVIAQIRQFDFSHQRRVSFEYIMFDGLNDDLRHAEGVAKLIAGIPCRVNLIRFHAIPNSPLKSSNTENMNAFRDTLTKKGIVCTIRSSRGEDIFAACGMLSTAKKEQKN</sequence>
<dbReference type="HAMAP" id="MF_01849">
    <property type="entry name" value="RNA_methyltr_RlmN"/>
    <property type="match status" value="1"/>
</dbReference>
<dbReference type="InterPro" id="IPR058240">
    <property type="entry name" value="rSAM_sf"/>
</dbReference>
<dbReference type="SFLD" id="SFLDS00029">
    <property type="entry name" value="Radical_SAM"/>
    <property type="match status" value="1"/>
</dbReference>
<dbReference type="SFLD" id="SFLDG01062">
    <property type="entry name" value="methyltransferase_(Class_A)"/>
    <property type="match status" value="1"/>
</dbReference>
<evidence type="ECO:0000256" key="10">
    <source>
        <dbReference type="ARBA" id="ARBA00022723"/>
    </source>
</evidence>
<dbReference type="InterPro" id="IPR013785">
    <property type="entry name" value="Aldolase_TIM"/>
</dbReference>